<feature type="chain" id="PRO_5040480926" description="Secreted protein" evidence="1">
    <location>
        <begin position="21"/>
        <end position="77"/>
    </location>
</feature>
<protein>
    <recommendedName>
        <fullName evidence="4">Secreted protein</fullName>
    </recommendedName>
</protein>
<organism evidence="2 3">
    <name type="scientific">Microdochium trichocladiopsis</name>
    <dbReference type="NCBI Taxonomy" id="1682393"/>
    <lineage>
        <taxon>Eukaryota</taxon>
        <taxon>Fungi</taxon>
        <taxon>Dikarya</taxon>
        <taxon>Ascomycota</taxon>
        <taxon>Pezizomycotina</taxon>
        <taxon>Sordariomycetes</taxon>
        <taxon>Xylariomycetidae</taxon>
        <taxon>Xylariales</taxon>
        <taxon>Microdochiaceae</taxon>
        <taxon>Microdochium</taxon>
    </lineage>
</organism>
<dbReference type="AlphaFoldDB" id="A0A9P8Y4N3"/>
<sequence>MHPEAYLSFALRFRLWLCGTACPAYLSGNGLSSWRHYPPSSNDPLTMASTYHHRPADHEEQAATPCVLASGLADVAG</sequence>
<proteinExistence type="predicted"/>
<keyword evidence="1" id="KW-0732">Signal</keyword>
<feature type="signal peptide" evidence="1">
    <location>
        <begin position="1"/>
        <end position="20"/>
    </location>
</feature>
<dbReference type="GeneID" id="70183779"/>
<comment type="caution">
    <text evidence="2">The sequence shown here is derived from an EMBL/GenBank/DDBJ whole genome shotgun (WGS) entry which is preliminary data.</text>
</comment>
<evidence type="ECO:0000313" key="2">
    <source>
        <dbReference type="EMBL" id="KAH7029299.1"/>
    </source>
</evidence>
<name>A0A9P8Y4N3_9PEZI</name>
<keyword evidence="3" id="KW-1185">Reference proteome</keyword>
<dbReference type="EMBL" id="JAGTJQ010000006">
    <property type="protein sequence ID" value="KAH7029299.1"/>
    <property type="molecule type" value="Genomic_DNA"/>
</dbReference>
<reference evidence="2" key="1">
    <citation type="journal article" date="2021" name="Nat. Commun.">
        <title>Genetic determinants of endophytism in the Arabidopsis root mycobiome.</title>
        <authorList>
            <person name="Mesny F."/>
            <person name="Miyauchi S."/>
            <person name="Thiergart T."/>
            <person name="Pickel B."/>
            <person name="Atanasova L."/>
            <person name="Karlsson M."/>
            <person name="Huettel B."/>
            <person name="Barry K.W."/>
            <person name="Haridas S."/>
            <person name="Chen C."/>
            <person name="Bauer D."/>
            <person name="Andreopoulos W."/>
            <person name="Pangilinan J."/>
            <person name="LaButti K."/>
            <person name="Riley R."/>
            <person name="Lipzen A."/>
            <person name="Clum A."/>
            <person name="Drula E."/>
            <person name="Henrissat B."/>
            <person name="Kohler A."/>
            <person name="Grigoriev I.V."/>
            <person name="Martin F.M."/>
            <person name="Hacquard S."/>
        </authorList>
    </citation>
    <scope>NUCLEOTIDE SEQUENCE</scope>
    <source>
        <strain evidence="2">MPI-CAGE-CH-0230</strain>
    </source>
</reference>
<gene>
    <name evidence="2" type="ORF">B0I36DRAFT_325441</name>
</gene>
<dbReference type="RefSeq" id="XP_046011587.1">
    <property type="nucleotide sequence ID" value="XM_046154233.1"/>
</dbReference>
<evidence type="ECO:0000256" key="1">
    <source>
        <dbReference type="SAM" id="SignalP"/>
    </source>
</evidence>
<evidence type="ECO:0008006" key="4">
    <source>
        <dbReference type="Google" id="ProtNLM"/>
    </source>
</evidence>
<evidence type="ECO:0000313" key="3">
    <source>
        <dbReference type="Proteomes" id="UP000756346"/>
    </source>
</evidence>
<dbReference type="Proteomes" id="UP000756346">
    <property type="component" value="Unassembled WGS sequence"/>
</dbReference>
<accession>A0A9P8Y4N3</accession>